<evidence type="ECO:0000313" key="7">
    <source>
        <dbReference type="EMBL" id="PZQ59830.1"/>
    </source>
</evidence>
<dbReference type="PROSITE" id="PS00216">
    <property type="entry name" value="SUGAR_TRANSPORT_1"/>
    <property type="match status" value="1"/>
</dbReference>
<feature type="transmembrane region" description="Helical" evidence="5">
    <location>
        <begin position="361"/>
        <end position="381"/>
    </location>
</feature>
<evidence type="ECO:0000256" key="5">
    <source>
        <dbReference type="SAM" id="Phobius"/>
    </source>
</evidence>
<feature type="transmembrane region" description="Helical" evidence="5">
    <location>
        <begin position="62"/>
        <end position="88"/>
    </location>
</feature>
<dbReference type="PANTHER" id="PTHR23508:SF10">
    <property type="entry name" value="CARBOXYLIC ACID TRANSPORTER PROTEIN HOMOLOG"/>
    <property type="match status" value="1"/>
</dbReference>
<dbReference type="InterPro" id="IPR005829">
    <property type="entry name" value="Sugar_transporter_CS"/>
</dbReference>
<feature type="transmembrane region" description="Helical" evidence="5">
    <location>
        <begin position="187"/>
        <end position="207"/>
    </location>
</feature>
<organism evidence="7 8">
    <name type="scientific">Sphingomonas taxi</name>
    <dbReference type="NCBI Taxonomy" id="1549858"/>
    <lineage>
        <taxon>Bacteria</taxon>
        <taxon>Pseudomonadati</taxon>
        <taxon>Pseudomonadota</taxon>
        <taxon>Alphaproteobacteria</taxon>
        <taxon>Sphingomonadales</taxon>
        <taxon>Sphingomonadaceae</taxon>
        <taxon>Sphingomonas</taxon>
    </lineage>
</organism>
<dbReference type="Proteomes" id="UP000249229">
    <property type="component" value="Unassembled WGS sequence"/>
</dbReference>
<protein>
    <recommendedName>
        <fullName evidence="6">Major facilitator superfamily (MFS) profile domain-containing protein</fullName>
    </recommendedName>
</protein>
<reference evidence="7 8" key="1">
    <citation type="submission" date="2017-08" db="EMBL/GenBank/DDBJ databases">
        <title>Infants hospitalized years apart are colonized by the same room-sourced microbial strains.</title>
        <authorList>
            <person name="Brooks B."/>
            <person name="Olm M.R."/>
            <person name="Firek B.A."/>
            <person name="Baker R."/>
            <person name="Thomas B.C."/>
            <person name="Morowitz M.J."/>
            <person name="Banfield J.F."/>
        </authorList>
    </citation>
    <scope>NUCLEOTIDE SEQUENCE [LARGE SCALE GENOMIC DNA]</scope>
    <source>
        <strain evidence="7">S2_005_001_R1_22</strain>
    </source>
</reference>
<feature type="transmembrane region" description="Helical" evidence="5">
    <location>
        <begin position="32"/>
        <end position="50"/>
    </location>
</feature>
<keyword evidence="3 5" id="KW-1133">Transmembrane helix</keyword>
<dbReference type="GO" id="GO:0005886">
    <property type="term" value="C:plasma membrane"/>
    <property type="evidence" value="ECO:0007669"/>
    <property type="project" value="TreeGrafter"/>
</dbReference>
<feature type="transmembrane region" description="Helical" evidence="5">
    <location>
        <begin position="387"/>
        <end position="406"/>
    </location>
</feature>
<dbReference type="InterPro" id="IPR036259">
    <property type="entry name" value="MFS_trans_sf"/>
</dbReference>
<dbReference type="EMBL" id="QFQI01000007">
    <property type="protein sequence ID" value="PZQ59830.1"/>
    <property type="molecule type" value="Genomic_DNA"/>
</dbReference>
<evidence type="ECO:0000313" key="8">
    <source>
        <dbReference type="Proteomes" id="UP000249229"/>
    </source>
</evidence>
<dbReference type="AlphaFoldDB" id="A0A2W5R915"/>
<accession>A0A2W5R915</accession>
<evidence type="ECO:0000256" key="4">
    <source>
        <dbReference type="ARBA" id="ARBA00023136"/>
    </source>
</evidence>
<dbReference type="PANTHER" id="PTHR23508">
    <property type="entry name" value="CARBOXYLIC ACID TRANSPORTER PROTEIN HOMOLOG"/>
    <property type="match status" value="1"/>
</dbReference>
<evidence type="ECO:0000256" key="3">
    <source>
        <dbReference type="ARBA" id="ARBA00022989"/>
    </source>
</evidence>
<gene>
    <name evidence="7" type="ORF">DI544_09895</name>
</gene>
<evidence type="ECO:0000256" key="1">
    <source>
        <dbReference type="ARBA" id="ARBA00004141"/>
    </source>
</evidence>
<feature type="transmembrane region" description="Helical" evidence="5">
    <location>
        <begin position="302"/>
        <end position="320"/>
    </location>
</feature>
<dbReference type="GO" id="GO:0046943">
    <property type="term" value="F:carboxylic acid transmembrane transporter activity"/>
    <property type="evidence" value="ECO:0007669"/>
    <property type="project" value="TreeGrafter"/>
</dbReference>
<comment type="caution">
    <text evidence="7">The sequence shown here is derived from an EMBL/GenBank/DDBJ whole genome shotgun (WGS) entry which is preliminary data.</text>
</comment>
<dbReference type="PROSITE" id="PS50850">
    <property type="entry name" value="MFS"/>
    <property type="match status" value="1"/>
</dbReference>
<feature type="transmembrane region" description="Helical" evidence="5">
    <location>
        <begin position="129"/>
        <end position="149"/>
    </location>
</feature>
<keyword evidence="2 5" id="KW-0812">Transmembrane</keyword>
<feature type="domain" description="Major facilitator superfamily (MFS) profile" evidence="6">
    <location>
        <begin position="34"/>
        <end position="412"/>
    </location>
</feature>
<dbReference type="InterPro" id="IPR011701">
    <property type="entry name" value="MFS"/>
</dbReference>
<keyword evidence="4 5" id="KW-0472">Membrane</keyword>
<dbReference type="InterPro" id="IPR020846">
    <property type="entry name" value="MFS_dom"/>
</dbReference>
<feature type="transmembrane region" description="Helical" evidence="5">
    <location>
        <begin position="277"/>
        <end position="295"/>
    </location>
</feature>
<dbReference type="Gene3D" id="1.20.1250.20">
    <property type="entry name" value="MFS general substrate transporter like domains"/>
    <property type="match status" value="2"/>
</dbReference>
<dbReference type="SUPFAM" id="SSF103473">
    <property type="entry name" value="MFS general substrate transporter"/>
    <property type="match status" value="1"/>
</dbReference>
<sequence length="439" mass="47166">MQSICDWRLCMTHRDEPATIPPSPPLSRARRIAIFAALMIGEFLYGWAWNSVDVLRPFQRSALGLTLVQAGSTYSAQGAGALVGAVLIGQLADRFGRRRVLAAIILGYGVSLLSGLLVGSYPQLLVQRFALGLFTGGIFPVGVSIYVNLFEERLRGRVAGMLNACFSFSIVALGLALGAMGGHDWHLLLWLGGVPPLLLALVMLALIPAGSSVDRHAVRGEKLPVRELFHPTVRRQTLLLATMTGLNFFGYQAYSGWLTTYLTDTRGLSPAVAGNLVAWQFAGNIAGGFVWGWAADRFGRRFNAIGFLIASAAILVYLAMPTSLVLFRAVGLVYGAMLCSSVIWGPWLAELYPPHLRSTAASIFNWGRIISFFAPLITGFLADRYGLTAAMASAAAAFGAAALIWLSQRETLPSRIAAPYVPVPPAIDPSFVPADGPRT</sequence>
<comment type="subcellular location">
    <subcellularLocation>
        <location evidence="1">Membrane</location>
        <topology evidence="1">Multi-pass membrane protein</topology>
    </subcellularLocation>
</comment>
<feature type="transmembrane region" description="Helical" evidence="5">
    <location>
        <begin position="100"/>
        <end position="123"/>
    </location>
</feature>
<evidence type="ECO:0000256" key="2">
    <source>
        <dbReference type="ARBA" id="ARBA00022692"/>
    </source>
</evidence>
<feature type="transmembrane region" description="Helical" evidence="5">
    <location>
        <begin position="238"/>
        <end position="257"/>
    </location>
</feature>
<name>A0A2W5R915_9SPHN</name>
<evidence type="ECO:0000259" key="6">
    <source>
        <dbReference type="PROSITE" id="PS50850"/>
    </source>
</evidence>
<dbReference type="Pfam" id="PF07690">
    <property type="entry name" value="MFS_1"/>
    <property type="match status" value="1"/>
</dbReference>
<feature type="transmembrane region" description="Helical" evidence="5">
    <location>
        <begin position="326"/>
        <end position="349"/>
    </location>
</feature>
<feature type="transmembrane region" description="Helical" evidence="5">
    <location>
        <begin position="161"/>
        <end position="181"/>
    </location>
</feature>
<proteinExistence type="predicted"/>